<reference evidence="1" key="1">
    <citation type="journal article" date="2021" name="Proc. Natl. Acad. Sci. U.S.A.">
        <title>A Catalog of Tens of Thousands of Viruses from Human Metagenomes Reveals Hidden Associations with Chronic Diseases.</title>
        <authorList>
            <person name="Tisza M.J."/>
            <person name="Buck C.B."/>
        </authorList>
    </citation>
    <scope>NUCLEOTIDE SEQUENCE</scope>
    <source>
        <strain evidence="1">CtBtT5</strain>
    </source>
</reference>
<proteinExistence type="predicted"/>
<evidence type="ECO:0000313" key="1">
    <source>
        <dbReference type="EMBL" id="DAE11905.1"/>
    </source>
</evidence>
<dbReference type="EMBL" id="BK015540">
    <property type="protein sequence ID" value="DAE11905.1"/>
    <property type="molecule type" value="Genomic_DNA"/>
</dbReference>
<organism evidence="1">
    <name type="scientific">Myoviridae sp. ctBtT5</name>
    <dbReference type="NCBI Taxonomy" id="2825048"/>
    <lineage>
        <taxon>Viruses</taxon>
        <taxon>Duplodnaviria</taxon>
        <taxon>Heunggongvirae</taxon>
        <taxon>Uroviricota</taxon>
        <taxon>Caudoviricetes</taxon>
    </lineage>
</organism>
<protein>
    <submittedName>
        <fullName evidence="1">Terminase large subunit</fullName>
    </submittedName>
</protein>
<name>A0A8S5PZ65_9CAUD</name>
<sequence>MKDREQANSATIQAKVIDRYDSVALTRLQDQNSAIIVIMTRWNINDL</sequence>
<accession>A0A8S5PZ65</accession>